<dbReference type="KEGG" id="sze:AW14_13660"/>
<evidence type="ECO:0000259" key="2">
    <source>
        <dbReference type="Pfam" id="PF18962"/>
    </source>
</evidence>
<dbReference type="HOGENOM" id="CLU_2169381_0_0_10"/>
<protein>
    <recommendedName>
        <fullName evidence="2">Secretion system C-terminal sorting domain-containing protein</fullName>
    </recommendedName>
</protein>
<reference evidence="3 4" key="1">
    <citation type="submission" date="2014-02" db="EMBL/GenBank/DDBJ databases">
        <authorList>
            <person name="Young C.-C."/>
            <person name="Hameed A."/>
            <person name="Huang H.-C."/>
            <person name="Shahina M."/>
        </authorList>
    </citation>
    <scope>NUCLEOTIDE SEQUENCE [LARGE SCALE GENOMIC DNA]</scope>
    <source>
        <strain evidence="3 4">CC-SAMT-1</strain>
    </source>
</reference>
<gene>
    <name evidence="3" type="ORF">AW14_13660</name>
</gene>
<keyword evidence="4" id="KW-1185">Reference proteome</keyword>
<evidence type="ECO:0000313" key="4">
    <source>
        <dbReference type="Proteomes" id="UP000032229"/>
    </source>
</evidence>
<organism evidence="3 4">
    <name type="scientific">Siansivirga zeaxanthinifaciens CC-SAMT-1</name>
    <dbReference type="NCBI Taxonomy" id="1454006"/>
    <lineage>
        <taxon>Bacteria</taxon>
        <taxon>Pseudomonadati</taxon>
        <taxon>Bacteroidota</taxon>
        <taxon>Flavobacteriia</taxon>
        <taxon>Flavobacteriales</taxon>
        <taxon>Flavobacteriaceae</taxon>
        <taxon>Siansivirga</taxon>
    </lineage>
</organism>
<dbReference type="NCBIfam" id="TIGR04183">
    <property type="entry name" value="Por_Secre_tail"/>
    <property type="match status" value="1"/>
</dbReference>
<evidence type="ECO:0000313" key="3">
    <source>
        <dbReference type="EMBL" id="AJR04988.1"/>
    </source>
</evidence>
<dbReference type="EMBL" id="CP007202">
    <property type="protein sequence ID" value="AJR04988.1"/>
    <property type="molecule type" value="Genomic_DNA"/>
</dbReference>
<dbReference type="InterPro" id="IPR026444">
    <property type="entry name" value="Secre_tail"/>
</dbReference>
<evidence type="ECO:0000256" key="1">
    <source>
        <dbReference type="ARBA" id="ARBA00022729"/>
    </source>
</evidence>
<sequence>MNDAANTNTDGEARSYWVLAESTITTLSNNKFDASSVFVSSPVKNEIAIKGLTSNVKQVSVYTILGSRVFTKQIDGQSTLTIDASLLSSGMYIVELSGESGKFTKKIIKQ</sequence>
<accession>A0A0C5WD36</accession>
<dbReference type="Proteomes" id="UP000032229">
    <property type="component" value="Chromosome"/>
</dbReference>
<dbReference type="OrthoDB" id="977776at2"/>
<dbReference type="AlphaFoldDB" id="A0A0C5WD36"/>
<proteinExistence type="predicted"/>
<keyword evidence="1" id="KW-0732">Signal</keyword>
<dbReference type="RefSeq" id="WP_044639245.1">
    <property type="nucleotide sequence ID" value="NZ_CP007202.1"/>
</dbReference>
<feature type="domain" description="Secretion system C-terminal sorting" evidence="2">
    <location>
        <begin position="42"/>
        <end position="108"/>
    </location>
</feature>
<dbReference type="Pfam" id="PF18962">
    <property type="entry name" value="Por_Secre_tail"/>
    <property type="match status" value="1"/>
</dbReference>
<name>A0A0C5WD36_9FLAO</name>
<dbReference type="STRING" id="1454006.AW14_13660"/>